<organism evidence="1 2">
    <name type="scientific">Pseudomonas cedrina subsp. cedrina</name>
    <dbReference type="NCBI Taxonomy" id="76762"/>
    <lineage>
        <taxon>Bacteria</taxon>
        <taxon>Pseudomonadati</taxon>
        <taxon>Pseudomonadota</taxon>
        <taxon>Gammaproteobacteria</taxon>
        <taxon>Pseudomonadales</taxon>
        <taxon>Pseudomonadaceae</taxon>
        <taxon>Pseudomonas</taxon>
    </lineage>
</organism>
<protein>
    <submittedName>
        <fullName evidence="1">Uncharacterized protein</fullName>
    </submittedName>
</protein>
<gene>
    <name evidence="1" type="ORF">BLL36_27810</name>
</gene>
<sequence length="80" mass="9512">MNSQTLGYTTGQTWDDEIAHNTEMFFEADRLDAQAYKIIENYSGEAQTWTRFLEAKKAAEEQRTAAYRDWMRIRRAMRKP</sequence>
<dbReference type="OrthoDB" id="7029451at2"/>
<evidence type="ECO:0000313" key="1">
    <source>
        <dbReference type="EMBL" id="ONH49934.1"/>
    </source>
</evidence>
<dbReference type="Proteomes" id="UP000189295">
    <property type="component" value="Unassembled WGS sequence"/>
</dbReference>
<dbReference type="EMBL" id="MNPW01000020">
    <property type="protein sequence ID" value="ONH49934.1"/>
    <property type="molecule type" value="Genomic_DNA"/>
</dbReference>
<comment type="caution">
    <text evidence="1">The sequence shown here is derived from an EMBL/GenBank/DDBJ whole genome shotgun (WGS) entry which is preliminary data.</text>
</comment>
<dbReference type="RefSeq" id="WP_076954918.1">
    <property type="nucleotide sequence ID" value="NZ_MNPW01000020.1"/>
</dbReference>
<accession>A0A1V2JXQ5</accession>
<proteinExistence type="predicted"/>
<name>A0A1V2JXQ5_PSECE</name>
<reference evidence="1 2" key="1">
    <citation type="submission" date="2016-10" db="EMBL/GenBank/DDBJ databases">
        <title>Pseudomonas lactis sp. nov. and Pseudomonas paralactis sp. nov., isolated from bovine raw milk.</title>
        <authorList>
            <person name="Von Neubeck M."/>
            <person name="Huptas C."/>
            <person name="Glueck C."/>
            <person name="Krewinkel M."/>
            <person name="Stoeckel M."/>
            <person name="Stressler T."/>
            <person name="Fischer L."/>
            <person name="Hinrichs J."/>
            <person name="Scherer S."/>
            <person name="Wenning M."/>
        </authorList>
    </citation>
    <scope>NUCLEOTIDE SEQUENCE [LARGE SCALE GENOMIC DNA]</scope>
    <source>
        <strain evidence="1 2">DSM 17516</strain>
    </source>
</reference>
<dbReference type="AlphaFoldDB" id="A0A1V2JXQ5"/>
<evidence type="ECO:0000313" key="2">
    <source>
        <dbReference type="Proteomes" id="UP000189295"/>
    </source>
</evidence>